<evidence type="ECO:0000313" key="1">
    <source>
        <dbReference type="EMBL" id="MQL99844.1"/>
    </source>
</evidence>
<evidence type="ECO:0000313" key="2">
    <source>
        <dbReference type="Proteomes" id="UP000652761"/>
    </source>
</evidence>
<dbReference type="Proteomes" id="UP000652761">
    <property type="component" value="Unassembled WGS sequence"/>
</dbReference>
<dbReference type="EMBL" id="NMUH01002419">
    <property type="protein sequence ID" value="MQL99844.1"/>
    <property type="molecule type" value="Genomic_DNA"/>
</dbReference>
<proteinExistence type="predicted"/>
<dbReference type="AlphaFoldDB" id="A0A843W4B0"/>
<comment type="caution">
    <text evidence="1">The sequence shown here is derived from an EMBL/GenBank/DDBJ whole genome shotgun (WGS) entry which is preliminary data.</text>
</comment>
<accession>A0A843W4B0</accession>
<keyword evidence="2" id="KW-1185">Reference proteome</keyword>
<sequence>MSEYITVRVEDDETVESMFNLYHSHVSTVQLYLEKEDVDNISIQCNDEVQTHGHIDDNLHTQHNEYQQPSGLFTHMLNDDADSTGFYSANERDVRYESYDCTLPTDYNLWSIGYGGGSSQYSFILITDPSHTFHSASSSGHHVTEEHVIEEDEEDEIDSQDDIYDNENMEEGDDEPLFDIARVNNTEIEYEQDPPDVFTSDQWIDEAMMNNSHERIDVPCTLEGEEPNVGQIFTNKKNLIYAFEIGIGIADFGVGIGIADSERAACVFTEPRSVKTQVCMQQRNVSEIGIGIADFGVVNGNADSEVGNANADSNVGICNADFGVGVGNTDSILASGLQVTKLSTWQLGDYFGK</sequence>
<gene>
    <name evidence="1" type="ORF">Taro_032574</name>
</gene>
<name>A0A843W4B0_COLES</name>
<organism evidence="1 2">
    <name type="scientific">Colocasia esculenta</name>
    <name type="common">Wild taro</name>
    <name type="synonym">Arum esculentum</name>
    <dbReference type="NCBI Taxonomy" id="4460"/>
    <lineage>
        <taxon>Eukaryota</taxon>
        <taxon>Viridiplantae</taxon>
        <taxon>Streptophyta</taxon>
        <taxon>Embryophyta</taxon>
        <taxon>Tracheophyta</taxon>
        <taxon>Spermatophyta</taxon>
        <taxon>Magnoliopsida</taxon>
        <taxon>Liliopsida</taxon>
        <taxon>Araceae</taxon>
        <taxon>Aroideae</taxon>
        <taxon>Colocasieae</taxon>
        <taxon>Colocasia</taxon>
    </lineage>
</organism>
<reference evidence="1" key="1">
    <citation type="submission" date="2017-07" db="EMBL/GenBank/DDBJ databases">
        <title>Taro Niue Genome Assembly and Annotation.</title>
        <authorList>
            <person name="Atibalentja N."/>
            <person name="Keating K."/>
            <person name="Fields C.J."/>
        </authorList>
    </citation>
    <scope>NUCLEOTIDE SEQUENCE</scope>
    <source>
        <strain evidence="1">Niue_2</strain>
        <tissue evidence="1">Leaf</tissue>
    </source>
</reference>
<protein>
    <submittedName>
        <fullName evidence="1">Uncharacterized protein</fullName>
    </submittedName>
</protein>